<evidence type="ECO:0000256" key="14">
    <source>
        <dbReference type="SAM" id="Phobius"/>
    </source>
</evidence>
<dbReference type="Gene3D" id="2.70.150.10">
    <property type="entry name" value="Calcium-transporting ATPase, cytoplasmic transduction domain A"/>
    <property type="match status" value="1"/>
</dbReference>
<evidence type="ECO:0000256" key="1">
    <source>
        <dbReference type="ARBA" id="ARBA00004141"/>
    </source>
</evidence>
<feature type="region of interest" description="Disordered" evidence="13">
    <location>
        <begin position="1187"/>
        <end position="1207"/>
    </location>
</feature>
<dbReference type="PRINTS" id="PR00119">
    <property type="entry name" value="CATATPASE"/>
</dbReference>
<gene>
    <name evidence="17" type="ORF">HJC23_011212</name>
</gene>
<feature type="non-terminal residue" evidence="17">
    <location>
        <position position="1"/>
    </location>
</feature>
<accession>A0ABD3PW70</accession>
<feature type="region of interest" description="Disordered" evidence="13">
    <location>
        <begin position="768"/>
        <end position="799"/>
    </location>
</feature>
<evidence type="ECO:0000256" key="13">
    <source>
        <dbReference type="SAM" id="MobiDB-lite"/>
    </source>
</evidence>
<keyword evidence="3" id="KW-0547">Nucleotide-binding</keyword>
<evidence type="ECO:0000259" key="16">
    <source>
        <dbReference type="Pfam" id="PF00689"/>
    </source>
</evidence>
<evidence type="ECO:0000256" key="8">
    <source>
        <dbReference type="ARBA" id="ARBA00023136"/>
    </source>
</evidence>
<keyword evidence="9" id="KW-0406">Ion transport</keyword>
<dbReference type="Pfam" id="PF00702">
    <property type="entry name" value="Hydrolase"/>
    <property type="match status" value="1"/>
</dbReference>
<evidence type="ECO:0000256" key="5">
    <source>
        <dbReference type="ARBA" id="ARBA00022967"/>
    </source>
</evidence>
<dbReference type="FunFam" id="3.40.50.1000:FF:000001">
    <property type="entry name" value="Phospholipid-transporting ATPase IC"/>
    <property type="match status" value="1"/>
</dbReference>
<dbReference type="SUPFAM" id="SSF81653">
    <property type="entry name" value="Calcium ATPase, transduction domain A"/>
    <property type="match status" value="1"/>
</dbReference>
<dbReference type="PROSITE" id="PS00154">
    <property type="entry name" value="ATPASE_E1_E2"/>
    <property type="match status" value="1"/>
</dbReference>
<feature type="region of interest" description="Disordered" evidence="13">
    <location>
        <begin position="80"/>
        <end position="119"/>
    </location>
</feature>
<dbReference type="Pfam" id="PF00122">
    <property type="entry name" value="E1-E2_ATPase"/>
    <property type="match status" value="1"/>
</dbReference>
<dbReference type="InterPro" id="IPR006068">
    <property type="entry name" value="ATPase_P-typ_cation-transptr_C"/>
</dbReference>
<dbReference type="SUPFAM" id="SSF81660">
    <property type="entry name" value="Metal cation-transporting ATPase, ATP-binding domain N"/>
    <property type="match status" value="1"/>
</dbReference>
<proteinExistence type="predicted"/>
<keyword evidence="6 14" id="KW-1133">Transmembrane helix</keyword>
<keyword evidence="18" id="KW-1185">Reference proteome</keyword>
<dbReference type="GO" id="GO:0005524">
    <property type="term" value="F:ATP binding"/>
    <property type="evidence" value="ECO:0007669"/>
    <property type="project" value="UniProtKB-KW"/>
</dbReference>
<dbReference type="AlphaFoldDB" id="A0ABD3PW70"/>
<feature type="transmembrane region" description="Helical" evidence="14">
    <location>
        <begin position="1100"/>
        <end position="1118"/>
    </location>
</feature>
<dbReference type="NCBIfam" id="TIGR01494">
    <property type="entry name" value="ATPase_P-type"/>
    <property type="match status" value="2"/>
</dbReference>
<sequence>RGEDGEKVSRETNHCLLFEQCSVDLPTFGECGFESRKFKMKNENIFATRVQLASMTTNYPYSRSDECSWEPEEAARRLGSLLPNPTRGLHEDPLVSDSALNDGGPHALPSAKRPNLLTRGRSSAEISSLRRAFGSNSLHGSNSHHDDDDDETAPHRRAPPSLYRSLRKQTTDIFLPVLHAFSSQLKEPLILMLLFSAGLSLFLGNAADAVSIALALSIVSLVAAIQEYRSERALEKLADLVPPTCTVLRDGRAMDHFPAEKLVMGDLVVLSTGDRVPADVRVIDGVEMMVDESSLTGENSPVGKTGGALSFVGGTASVDVGGRSGSLAPPMPLTEQTNVAFMGTLVVSGRGRGLVIAVGERTEFGKVAKELSEVETRKSPLQLKIDELGRTLAYVSSAGIFVMAVMGYLLGRPFLETVTVAVSLAVAAIPEGLPICVTVTLALGVVRMASHAAIVKKLPAVETLGCATVVCSDKTGTLTQNEMTVRSMYTLAFPSLNFGLTGVGYDVKKSGGYMVRTKSCEELSQRGDGKISDERKAREVTPRCMEFNALSALFGTASICNNASVTFYEDRSQGSIVGQPTEVALLIGAHKANIPDPRAMYHRIQEIPFSSDRKRMEVKCRPVGGAHTCTAFTLSARRHKPNNTDLISPDGSLYFVKGMPEAILGECKTHTAADGSAVALTEIGKTRALSQSRRMAACGLRVLAIAYGPSLDELTFAGIVGLEDPPREGVPQSVANLEKSGVKTIMVTGDSKETALAIARRCGIIGGSKASSRSTDSINASCDMGASKKPPTDDVSDDDLSEYDLSSHNLLDDMEYGSLALSGSQLDAIGANNLADSIIGVKVFYRVAPRHKLALVRAFQKRGEVVAMTGDGVNDATALKAADIGIAMGKGGTDVAKEAADVVLADDDFTTITHAIAEGKGIFFNIRNFLAFQLSTSFAALAMESVATACRLPSPLNAMQILWINIIMDGPPAQSLGVEPVDERILNAQPRKATDSIITRALLTRAISSAALIMFLTLKVFAHELEDGHVTRRDTTMTFMTFVNCDLFNAYACRSADLAFYEISPFSNISFLWAMGFSVLGQFAVIYFPPLQAVFQTEALSFGDLFLIVCLSSTVLVLDTVRKKFLQKYCSDTFRKINFRKITEADTLGAKLPQRKSSGTSQKESSEAHTCQMESLLPVDIEMSHVQPQGDAWPSQSASDDEIAKGT</sequence>
<feature type="transmembrane region" description="Helical" evidence="14">
    <location>
        <begin position="422"/>
        <end position="446"/>
    </location>
</feature>
<protein>
    <recommendedName>
        <fullName evidence="12">P-type sodium-transporting ATPase4</fullName>
        <ecNumber evidence="10">7.2.2.3</ecNumber>
    </recommendedName>
</protein>
<keyword evidence="7" id="KW-0915">Sodium</keyword>
<dbReference type="Pfam" id="PF13246">
    <property type="entry name" value="Cation_ATPase"/>
    <property type="match status" value="1"/>
</dbReference>
<evidence type="ECO:0000256" key="12">
    <source>
        <dbReference type="ARBA" id="ARBA00067200"/>
    </source>
</evidence>
<feature type="transmembrane region" description="Helical" evidence="14">
    <location>
        <begin position="210"/>
        <end position="228"/>
    </location>
</feature>
<dbReference type="EMBL" id="JABMIG020000106">
    <property type="protein sequence ID" value="KAL3792047.1"/>
    <property type="molecule type" value="Genomic_DNA"/>
</dbReference>
<dbReference type="InterPro" id="IPR044492">
    <property type="entry name" value="P_typ_ATPase_HD_dom"/>
</dbReference>
<dbReference type="EC" id="7.2.2.3" evidence="10"/>
<dbReference type="Gene3D" id="3.40.50.1000">
    <property type="entry name" value="HAD superfamily/HAD-like"/>
    <property type="match status" value="1"/>
</dbReference>
<dbReference type="SUPFAM" id="SSF81665">
    <property type="entry name" value="Calcium ATPase, transmembrane domain M"/>
    <property type="match status" value="1"/>
</dbReference>
<dbReference type="InterPro" id="IPR059000">
    <property type="entry name" value="ATPase_P-type_domA"/>
</dbReference>
<dbReference type="SFLD" id="SFLDG00002">
    <property type="entry name" value="C1.7:_P-type_atpase_like"/>
    <property type="match status" value="1"/>
</dbReference>
<evidence type="ECO:0000313" key="18">
    <source>
        <dbReference type="Proteomes" id="UP001516023"/>
    </source>
</evidence>
<feature type="transmembrane region" description="Helical" evidence="14">
    <location>
        <begin position="391"/>
        <end position="410"/>
    </location>
</feature>
<dbReference type="InterPro" id="IPR001757">
    <property type="entry name" value="P_typ_ATPase"/>
</dbReference>
<dbReference type="Pfam" id="PF00689">
    <property type="entry name" value="Cation_ATPase_C"/>
    <property type="match status" value="1"/>
</dbReference>
<dbReference type="Gene3D" id="1.20.1110.10">
    <property type="entry name" value="Calcium-transporting ATPase, transmembrane domain"/>
    <property type="match status" value="1"/>
</dbReference>
<evidence type="ECO:0000256" key="4">
    <source>
        <dbReference type="ARBA" id="ARBA00022840"/>
    </source>
</evidence>
<keyword evidence="4" id="KW-0067">ATP-binding</keyword>
<evidence type="ECO:0000256" key="7">
    <source>
        <dbReference type="ARBA" id="ARBA00023053"/>
    </source>
</evidence>
<feature type="domain" description="Cation-transporting P-type ATPase C-terminal" evidence="16">
    <location>
        <begin position="953"/>
        <end position="1125"/>
    </location>
</feature>
<evidence type="ECO:0000256" key="2">
    <source>
        <dbReference type="ARBA" id="ARBA00022692"/>
    </source>
</evidence>
<dbReference type="Gene3D" id="3.40.1110.10">
    <property type="entry name" value="Calcium-transporting ATPase, cytoplasmic domain N"/>
    <property type="match status" value="1"/>
</dbReference>
<name>A0ABD3PW70_9STRA</name>
<keyword evidence="2 14" id="KW-0812">Transmembrane</keyword>
<dbReference type="InterPro" id="IPR023299">
    <property type="entry name" value="ATPase_P-typ_cyto_dom_N"/>
</dbReference>
<evidence type="ECO:0000256" key="11">
    <source>
        <dbReference type="ARBA" id="ARBA00049499"/>
    </source>
</evidence>
<dbReference type="GO" id="GO:0008554">
    <property type="term" value="F:P-type sodium transporter activity"/>
    <property type="evidence" value="ECO:0007669"/>
    <property type="project" value="UniProtKB-EC"/>
</dbReference>
<feature type="transmembrane region" description="Helical" evidence="14">
    <location>
        <begin position="1069"/>
        <end position="1088"/>
    </location>
</feature>
<evidence type="ECO:0000259" key="15">
    <source>
        <dbReference type="Pfam" id="PF00122"/>
    </source>
</evidence>
<dbReference type="SUPFAM" id="SSF56784">
    <property type="entry name" value="HAD-like"/>
    <property type="match status" value="1"/>
</dbReference>
<evidence type="ECO:0000256" key="3">
    <source>
        <dbReference type="ARBA" id="ARBA00022741"/>
    </source>
</evidence>
<evidence type="ECO:0000313" key="17">
    <source>
        <dbReference type="EMBL" id="KAL3792047.1"/>
    </source>
</evidence>
<keyword evidence="5" id="KW-1278">Translocase</keyword>
<comment type="subcellular location">
    <subcellularLocation>
        <location evidence="1">Membrane</location>
        <topology evidence="1">Multi-pass membrane protein</topology>
    </subcellularLocation>
</comment>
<keyword evidence="9" id="KW-0813">Transport</keyword>
<dbReference type="InterPro" id="IPR018303">
    <property type="entry name" value="ATPase_P-typ_P_site"/>
</dbReference>
<dbReference type="InterPro" id="IPR036412">
    <property type="entry name" value="HAD-like_sf"/>
</dbReference>
<dbReference type="InterPro" id="IPR008250">
    <property type="entry name" value="ATPase_P-typ_transduc_dom_A_sf"/>
</dbReference>
<reference evidence="17 18" key="1">
    <citation type="journal article" date="2020" name="G3 (Bethesda)">
        <title>Improved Reference Genome for Cyclotella cryptica CCMP332, a Model for Cell Wall Morphogenesis, Salinity Adaptation, and Lipid Production in Diatoms (Bacillariophyta).</title>
        <authorList>
            <person name="Roberts W.R."/>
            <person name="Downey K.M."/>
            <person name="Ruck E.C."/>
            <person name="Traller J.C."/>
            <person name="Alverson A.J."/>
        </authorList>
    </citation>
    <scope>NUCLEOTIDE SEQUENCE [LARGE SCALE GENOMIC DNA]</scope>
    <source>
        <strain evidence="17 18">CCMP332</strain>
    </source>
</reference>
<dbReference type="SFLD" id="SFLDS00003">
    <property type="entry name" value="Haloacid_Dehalogenase"/>
    <property type="match status" value="1"/>
</dbReference>
<keyword evidence="9" id="KW-0739">Sodium transport</keyword>
<evidence type="ECO:0000256" key="9">
    <source>
        <dbReference type="ARBA" id="ARBA00023201"/>
    </source>
</evidence>
<feature type="compositionally biased region" description="Polar residues" evidence="13">
    <location>
        <begin position="769"/>
        <end position="780"/>
    </location>
</feature>
<dbReference type="PRINTS" id="PR00120">
    <property type="entry name" value="HATPASE"/>
</dbReference>
<dbReference type="InterPro" id="IPR023214">
    <property type="entry name" value="HAD_sf"/>
</dbReference>
<evidence type="ECO:0000256" key="10">
    <source>
        <dbReference type="ARBA" id="ARBA00035029"/>
    </source>
</evidence>
<feature type="domain" description="P-type ATPase A" evidence="15">
    <location>
        <begin position="240"/>
        <end position="371"/>
    </location>
</feature>
<evidence type="ECO:0000256" key="6">
    <source>
        <dbReference type="ARBA" id="ARBA00022989"/>
    </source>
</evidence>
<feature type="region of interest" description="Disordered" evidence="13">
    <location>
        <begin position="134"/>
        <end position="161"/>
    </location>
</feature>
<dbReference type="SFLD" id="SFLDF00027">
    <property type="entry name" value="p-type_atpase"/>
    <property type="match status" value="1"/>
</dbReference>
<dbReference type="GO" id="GO:0016020">
    <property type="term" value="C:membrane"/>
    <property type="evidence" value="ECO:0007669"/>
    <property type="project" value="UniProtKB-SubCell"/>
</dbReference>
<comment type="catalytic activity">
    <reaction evidence="11">
        <text>Na(+)(in) + ATP + H2O = Na(+)(out) + ADP + phosphate + H(+)</text>
        <dbReference type="Rhea" id="RHEA:14633"/>
        <dbReference type="ChEBI" id="CHEBI:15377"/>
        <dbReference type="ChEBI" id="CHEBI:15378"/>
        <dbReference type="ChEBI" id="CHEBI:29101"/>
        <dbReference type="ChEBI" id="CHEBI:30616"/>
        <dbReference type="ChEBI" id="CHEBI:43474"/>
        <dbReference type="ChEBI" id="CHEBI:456216"/>
        <dbReference type="EC" id="7.2.2.3"/>
    </reaction>
    <physiologicalReaction direction="left-to-right" evidence="11">
        <dbReference type="Rhea" id="RHEA:14634"/>
    </physiologicalReaction>
</comment>
<dbReference type="PANTHER" id="PTHR42861">
    <property type="entry name" value="CALCIUM-TRANSPORTING ATPASE"/>
    <property type="match status" value="1"/>
</dbReference>
<comment type="caution">
    <text evidence="17">The sequence shown here is derived from an EMBL/GenBank/DDBJ whole genome shotgun (WGS) entry which is preliminary data.</text>
</comment>
<organism evidence="17 18">
    <name type="scientific">Cyclotella cryptica</name>
    <dbReference type="NCBI Taxonomy" id="29204"/>
    <lineage>
        <taxon>Eukaryota</taxon>
        <taxon>Sar</taxon>
        <taxon>Stramenopiles</taxon>
        <taxon>Ochrophyta</taxon>
        <taxon>Bacillariophyta</taxon>
        <taxon>Coscinodiscophyceae</taxon>
        <taxon>Thalassiosirophycidae</taxon>
        <taxon>Stephanodiscales</taxon>
        <taxon>Stephanodiscaceae</taxon>
        <taxon>Cyclotella</taxon>
    </lineage>
</organism>
<keyword evidence="8 14" id="KW-0472">Membrane</keyword>
<dbReference type="InterPro" id="IPR023298">
    <property type="entry name" value="ATPase_P-typ_TM_dom_sf"/>
</dbReference>
<dbReference type="Proteomes" id="UP001516023">
    <property type="component" value="Unassembled WGS sequence"/>
</dbReference>